<dbReference type="Proteomes" id="UP000076722">
    <property type="component" value="Unassembled WGS sequence"/>
</dbReference>
<evidence type="ECO:0000313" key="3">
    <source>
        <dbReference type="Proteomes" id="UP000076722"/>
    </source>
</evidence>
<proteinExistence type="predicted"/>
<organism evidence="2 3">
    <name type="scientific">Sistotremastrum niveocremeum HHB9708</name>
    <dbReference type="NCBI Taxonomy" id="1314777"/>
    <lineage>
        <taxon>Eukaryota</taxon>
        <taxon>Fungi</taxon>
        <taxon>Dikarya</taxon>
        <taxon>Basidiomycota</taxon>
        <taxon>Agaricomycotina</taxon>
        <taxon>Agaricomycetes</taxon>
        <taxon>Sistotremastrales</taxon>
        <taxon>Sistotremastraceae</taxon>
        <taxon>Sertulicium</taxon>
        <taxon>Sertulicium niveocremeum</taxon>
    </lineage>
</organism>
<keyword evidence="3" id="KW-1185">Reference proteome</keyword>
<dbReference type="Pfam" id="PF19271">
    <property type="entry name" value="Nis1"/>
    <property type="match status" value="1"/>
</dbReference>
<dbReference type="InterPro" id="IPR045469">
    <property type="entry name" value="Nis1"/>
</dbReference>
<sequence length="145" mass="15234">MHFSFTLLSTLFLVAGHAWAHIYGLSPYTATYHPTPTSTFPLTFLTENGPTFAADFSVVIGLYPTSESSIGGGNALVDYIQNIDLVATGHSSTGTGSFTINIPLPSSYFFSGSGNYVIKAIVTQAFGAAETAQLAPFTITIAVAL</sequence>
<evidence type="ECO:0000313" key="2">
    <source>
        <dbReference type="EMBL" id="KZS92711.1"/>
    </source>
</evidence>
<accession>A0A164TX17</accession>
<protein>
    <submittedName>
        <fullName evidence="2">Uncharacterized protein</fullName>
    </submittedName>
</protein>
<evidence type="ECO:0000256" key="1">
    <source>
        <dbReference type="SAM" id="SignalP"/>
    </source>
</evidence>
<gene>
    <name evidence="2" type="ORF">SISNIDRAFT_486226</name>
</gene>
<keyword evidence="1" id="KW-0732">Signal</keyword>
<dbReference type="EMBL" id="KV419409">
    <property type="protein sequence ID" value="KZS92711.1"/>
    <property type="molecule type" value="Genomic_DNA"/>
</dbReference>
<dbReference type="AlphaFoldDB" id="A0A164TX17"/>
<feature type="chain" id="PRO_5007853490" evidence="1">
    <location>
        <begin position="21"/>
        <end position="145"/>
    </location>
</feature>
<reference evidence="2 3" key="1">
    <citation type="journal article" date="2016" name="Mol. Biol. Evol.">
        <title>Comparative Genomics of Early-Diverging Mushroom-Forming Fungi Provides Insights into the Origins of Lignocellulose Decay Capabilities.</title>
        <authorList>
            <person name="Nagy L.G."/>
            <person name="Riley R."/>
            <person name="Tritt A."/>
            <person name="Adam C."/>
            <person name="Daum C."/>
            <person name="Floudas D."/>
            <person name="Sun H."/>
            <person name="Yadav J.S."/>
            <person name="Pangilinan J."/>
            <person name="Larsson K.H."/>
            <person name="Matsuura K."/>
            <person name="Barry K."/>
            <person name="Labutti K."/>
            <person name="Kuo R."/>
            <person name="Ohm R.A."/>
            <person name="Bhattacharya S.S."/>
            <person name="Shirouzu T."/>
            <person name="Yoshinaga Y."/>
            <person name="Martin F.M."/>
            <person name="Grigoriev I.V."/>
            <person name="Hibbett D.S."/>
        </authorList>
    </citation>
    <scope>NUCLEOTIDE SEQUENCE [LARGE SCALE GENOMIC DNA]</scope>
    <source>
        <strain evidence="2 3">HHB9708</strain>
    </source>
</reference>
<feature type="signal peptide" evidence="1">
    <location>
        <begin position="1"/>
        <end position="20"/>
    </location>
</feature>
<name>A0A164TX17_9AGAM</name>